<dbReference type="VEuPathDB" id="VectorBase:ADAC009792"/>
<evidence type="ECO:0000256" key="2">
    <source>
        <dbReference type="ARBA" id="ARBA00022771"/>
    </source>
</evidence>
<dbReference type="Proteomes" id="UP000000673">
    <property type="component" value="Unassembled WGS sequence"/>
</dbReference>
<proteinExistence type="predicted"/>
<feature type="compositionally biased region" description="Basic and acidic residues" evidence="4">
    <location>
        <begin position="237"/>
        <end position="247"/>
    </location>
</feature>
<dbReference type="PANTHER" id="PTHR21402">
    <property type="entry name" value="GAMETOCYTE SPECIFIC FACTOR 1-RELATED"/>
    <property type="match status" value="1"/>
</dbReference>
<dbReference type="PROSITE" id="PS51800">
    <property type="entry name" value="ZF_CHHC_U11_48K"/>
    <property type="match status" value="2"/>
</dbReference>
<reference evidence="6" key="2">
    <citation type="submission" date="2010-05" db="EMBL/GenBank/DDBJ databases">
        <authorList>
            <person name="Almeida L.G."/>
            <person name="Nicolas M.F."/>
            <person name="Souza R.C."/>
            <person name="Vasconcelos A.T.R."/>
        </authorList>
    </citation>
    <scope>NUCLEOTIDE SEQUENCE</scope>
</reference>
<dbReference type="InterPro" id="IPR051591">
    <property type="entry name" value="UPF0224_FAM112_RNA_Proc"/>
</dbReference>
<feature type="domain" description="CHHC U11-48K-type" evidence="5">
    <location>
        <begin position="4"/>
        <end position="31"/>
    </location>
</feature>
<keyword evidence="3" id="KW-0862">Zinc</keyword>
<reference evidence="6" key="3">
    <citation type="journal article" date="2013" name="Nucleic Acids Res.">
        <title>The genome of Anopheles darlingi, the main neotropical malaria vector.</title>
        <authorList>
            <person name="Marinotti O."/>
            <person name="Cerqueira G.C."/>
            <person name="de Almeida L.G."/>
            <person name="Ferro M.I."/>
            <person name="Loreto E.L."/>
            <person name="Zaha A."/>
            <person name="Teixeira S.M."/>
            <person name="Wespiser A.R."/>
            <person name="Almeida E Silva A."/>
            <person name="Schlindwein A.D."/>
            <person name="Pacheco A.C."/>
            <person name="Silva A.L."/>
            <person name="Graveley B.R."/>
            <person name="Walenz B.P."/>
            <person name="Lima Bde A."/>
            <person name="Ribeiro C.A."/>
            <person name="Nunes-Silva C.G."/>
            <person name="de Carvalho C.R."/>
            <person name="Soares C.M."/>
            <person name="de Menezes C.B."/>
            <person name="Matiolli C."/>
            <person name="Caffrey D."/>
            <person name="Araujo D.A."/>
            <person name="de Oliveira D.M."/>
            <person name="Golenbock D."/>
            <person name="Grisard E.C."/>
            <person name="Fantinatti-Garboggini F."/>
            <person name="de Carvalho F.M."/>
            <person name="Barcellos F.G."/>
            <person name="Prosdocimi F."/>
            <person name="May G."/>
            <person name="Azevedo Junior G.M."/>
            <person name="Guimaraes G.M."/>
            <person name="Goldman G.H."/>
            <person name="Padilha I.Q."/>
            <person name="Batista Jda S."/>
            <person name="Ferro J.A."/>
            <person name="Ribeiro J.M."/>
            <person name="Fietto J.L."/>
            <person name="Dabbas K.M."/>
            <person name="Cerdeira L."/>
            <person name="Agnez-Lima L.F."/>
            <person name="Brocchi M."/>
            <person name="de Carvalho M.O."/>
            <person name="Teixeira Mde M."/>
            <person name="Diniz Maia Mde M."/>
            <person name="Goldman M.H."/>
            <person name="Cruz Schneider M.P."/>
            <person name="Felipe M.S."/>
            <person name="Hungria M."/>
            <person name="Nicolas M.F."/>
            <person name="Pereira M."/>
            <person name="Montes M.A."/>
            <person name="Cantao M.E."/>
            <person name="Vincentz M."/>
            <person name="Rafael M.S."/>
            <person name="Silverman N."/>
            <person name="Stoco P.H."/>
            <person name="Souza R.C."/>
            <person name="Vicentini R."/>
            <person name="Gazzinelli R.T."/>
            <person name="Neves Rde O."/>
            <person name="Silva R."/>
            <person name="Astolfi-Filho S."/>
            <person name="Maciel T.E."/>
            <person name="Urmenyi T.P."/>
            <person name="Tadei W.P."/>
            <person name="Camargo E.P."/>
            <person name="de Vasconcelos A.T."/>
        </authorList>
    </citation>
    <scope>NUCLEOTIDE SEQUENCE</scope>
</reference>
<evidence type="ECO:0000256" key="4">
    <source>
        <dbReference type="SAM" id="MobiDB-lite"/>
    </source>
</evidence>
<dbReference type="VEuPathDB" id="VectorBase:ADAR2_012192"/>
<evidence type="ECO:0000313" key="8">
    <source>
        <dbReference type="Proteomes" id="UP000000673"/>
    </source>
</evidence>
<evidence type="ECO:0000313" key="7">
    <source>
        <dbReference type="EnsemblMetazoa" id="ADAC009792-PA"/>
    </source>
</evidence>
<dbReference type="SUPFAM" id="SSF57667">
    <property type="entry name" value="beta-beta-alpha zinc fingers"/>
    <property type="match status" value="1"/>
</dbReference>
<gene>
    <name evidence="6" type="ORF">AND_009792</name>
</gene>
<reference evidence="7" key="4">
    <citation type="submission" date="2015-06" db="UniProtKB">
        <authorList>
            <consortium name="EnsemblMetazoa"/>
        </authorList>
    </citation>
    <scope>IDENTIFICATION</scope>
</reference>
<dbReference type="eggNOG" id="KOG4376">
    <property type="taxonomic scope" value="Eukaryota"/>
</dbReference>
<dbReference type="EMBL" id="ADMH02002127">
    <property type="protein sequence ID" value="ETN58618.1"/>
    <property type="molecule type" value="Genomic_DNA"/>
</dbReference>
<dbReference type="InterPro" id="IPR022776">
    <property type="entry name" value="TRM13/UPF0224_CHHC_Znf_dom"/>
</dbReference>
<name>W5J5D7_ANODA</name>
<dbReference type="EnsemblMetazoa" id="ADAC009792-RA">
    <property type="protein sequence ID" value="ADAC009792-PA"/>
    <property type="gene ID" value="ADAC009792"/>
</dbReference>
<keyword evidence="1" id="KW-0479">Metal-binding</keyword>
<dbReference type="HOGENOM" id="CLU_960488_0_0_1"/>
<protein>
    <recommendedName>
        <fullName evidence="5">CHHC U11-48K-type domain-containing protein</fullName>
    </recommendedName>
</protein>
<evidence type="ECO:0000313" key="6">
    <source>
        <dbReference type="EMBL" id="ETN58618.1"/>
    </source>
</evidence>
<organism evidence="6">
    <name type="scientific">Anopheles darlingi</name>
    <name type="common">Mosquito</name>
    <dbReference type="NCBI Taxonomy" id="43151"/>
    <lineage>
        <taxon>Eukaryota</taxon>
        <taxon>Metazoa</taxon>
        <taxon>Ecdysozoa</taxon>
        <taxon>Arthropoda</taxon>
        <taxon>Hexapoda</taxon>
        <taxon>Insecta</taxon>
        <taxon>Pterygota</taxon>
        <taxon>Neoptera</taxon>
        <taxon>Endopterygota</taxon>
        <taxon>Diptera</taxon>
        <taxon>Nematocera</taxon>
        <taxon>Culicoidea</taxon>
        <taxon>Culicidae</taxon>
        <taxon>Anophelinae</taxon>
        <taxon>Anopheles</taxon>
    </lineage>
</organism>
<evidence type="ECO:0000259" key="5">
    <source>
        <dbReference type="PROSITE" id="PS51800"/>
    </source>
</evidence>
<feature type="region of interest" description="Disordered" evidence="4">
    <location>
        <begin position="151"/>
        <end position="290"/>
    </location>
</feature>
<dbReference type="GO" id="GO:0008270">
    <property type="term" value="F:zinc ion binding"/>
    <property type="evidence" value="ECO:0007669"/>
    <property type="project" value="UniProtKB-KW"/>
</dbReference>
<dbReference type="InterPro" id="IPR036236">
    <property type="entry name" value="Znf_C2H2_sf"/>
</dbReference>
<dbReference type="PANTHER" id="PTHR21402:SF5">
    <property type="entry name" value="GAMETOCYTE SPECIFIC FACTOR 1"/>
    <property type="match status" value="1"/>
</dbReference>
<evidence type="ECO:0000256" key="1">
    <source>
        <dbReference type="ARBA" id="ARBA00022723"/>
    </source>
</evidence>
<keyword evidence="2" id="KW-0863">Zinc-finger</keyword>
<sequence>MSDRLQCPYDPLHQIPVNSFGKHLLKCERQHPEMNLARCPLNSFHRFPQEKLKEHLKVCPSRAEVESYKYAVGTVSNSLLHACDSKPLEVILNTSSTVAEGSLAVDNEVWDDFASKAYDPVQHCKQRQQADPTFISPAACKLVGGSASTTQAETKPAAEAVDGPLIKQEPASSSEDAPVPYELNLKQESGQPVDRKPYETSRRAEQEMYRSDIAHSYKNYKPYDRTDRSRYNSANDDSSRRSNDRSYRSPHSAKHISRRSEECSKTKPYEGRSNYSRQDAYRYFNNHDYQ</sequence>
<evidence type="ECO:0000256" key="3">
    <source>
        <dbReference type="ARBA" id="ARBA00022833"/>
    </source>
</evidence>
<keyword evidence="8" id="KW-1185">Reference proteome</keyword>
<feature type="compositionally biased region" description="Basic and acidic residues" evidence="4">
    <location>
        <begin position="258"/>
        <end position="270"/>
    </location>
</feature>
<feature type="domain" description="CHHC U11-48K-type" evidence="5">
    <location>
        <begin position="36"/>
        <end position="63"/>
    </location>
</feature>
<dbReference type="OMA" id="YDPLANC"/>
<accession>W5J5D7</accession>
<dbReference type="AlphaFoldDB" id="W5J5D7"/>
<feature type="compositionally biased region" description="Basic and acidic residues" evidence="4">
    <location>
        <begin position="193"/>
        <end position="230"/>
    </location>
</feature>
<reference evidence="6 8" key="1">
    <citation type="journal article" date="2010" name="BMC Genomics">
        <title>Combination of measures distinguishes pre-miRNAs from other stem-loops in the genome of the newly sequenced Anopheles darlingi.</title>
        <authorList>
            <person name="Mendes N.D."/>
            <person name="Freitas A.T."/>
            <person name="Vasconcelos A.T."/>
            <person name="Sagot M.F."/>
        </authorList>
    </citation>
    <scope>NUCLEOTIDE SEQUENCE</scope>
</reference>
<dbReference type="Pfam" id="PF05253">
    <property type="entry name" value="zf-U11-48K"/>
    <property type="match status" value="2"/>
</dbReference>
<dbReference type="STRING" id="43151.W5J5D7"/>